<dbReference type="SUPFAM" id="SSF57850">
    <property type="entry name" value="RING/U-box"/>
    <property type="match status" value="1"/>
</dbReference>
<dbReference type="GO" id="GO:0005737">
    <property type="term" value="C:cytoplasm"/>
    <property type="evidence" value="ECO:0007669"/>
    <property type="project" value="TreeGrafter"/>
</dbReference>
<keyword evidence="7" id="KW-0862">Zinc</keyword>
<keyword evidence="4" id="KW-0479">Metal-binding</keyword>
<comment type="catalytic activity">
    <reaction evidence="1">
        <text>S-ubiquitinyl-[E2 ubiquitin-conjugating enzyme]-L-cysteine + [acceptor protein]-L-lysine = [E2 ubiquitin-conjugating enzyme]-L-cysteine + N(6)-ubiquitinyl-[acceptor protein]-L-lysine.</text>
        <dbReference type="EC" id="2.3.2.27"/>
    </reaction>
</comment>
<dbReference type="PROSITE" id="PS50089">
    <property type="entry name" value="ZF_RING_2"/>
    <property type="match status" value="1"/>
</dbReference>
<proteinExistence type="predicted"/>
<dbReference type="InterPro" id="IPR001841">
    <property type="entry name" value="Znf_RING"/>
</dbReference>
<evidence type="ECO:0000256" key="1">
    <source>
        <dbReference type="ARBA" id="ARBA00000900"/>
    </source>
</evidence>
<dbReference type="SMART" id="SM00184">
    <property type="entry name" value="RING"/>
    <property type="match status" value="1"/>
</dbReference>
<feature type="domain" description="RING-type" evidence="9">
    <location>
        <begin position="99"/>
        <end position="138"/>
    </location>
</feature>
<dbReference type="EMBL" id="HBHW01002682">
    <property type="protein sequence ID" value="CAE0034144.1"/>
    <property type="molecule type" value="Transcribed_RNA"/>
</dbReference>
<keyword evidence="5 8" id="KW-0863">Zinc-finger</keyword>
<organism evidence="11">
    <name type="scientific">Rhodosorus marinus</name>
    <dbReference type="NCBI Taxonomy" id="101924"/>
    <lineage>
        <taxon>Eukaryota</taxon>
        <taxon>Rhodophyta</taxon>
        <taxon>Stylonematophyceae</taxon>
        <taxon>Stylonematales</taxon>
        <taxon>Stylonemataceae</taxon>
        <taxon>Rhodosorus</taxon>
    </lineage>
</organism>
<gene>
    <name evidence="10" type="ORF">RMAR00112_LOCUS2088</name>
    <name evidence="11" type="ORF">RMAR00112_LOCUS2093</name>
</gene>
<protein>
    <recommendedName>
        <fullName evidence="2">RING-type E3 ubiquitin transferase</fullName>
        <ecNumber evidence="2">2.3.2.27</ecNumber>
    </recommendedName>
</protein>
<dbReference type="FunFam" id="3.30.40.10:FF:000127">
    <property type="entry name" value="E3 ubiquitin-protein ligase RNF181"/>
    <property type="match status" value="1"/>
</dbReference>
<keyword evidence="3" id="KW-0808">Transferase</keyword>
<evidence type="ECO:0000313" key="11">
    <source>
        <dbReference type="EMBL" id="CAE0034149.1"/>
    </source>
</evidence>
<sequence length="171" mass="19620">MASYFDDHDVTEDQIPTGGLDPQFVQMLERMNQINIGESNDEQGTRVPEWTSDLMLAWPDLLQNMAATSENPPASKEVLENLEEVTVEASPVKGGKLACPICTDEFDVKAVQLPCKHLFHRQCIVPWLEKKNTCPMCRHELPTDDPHYERRKKERERRAIAEDLYTNGMYT</sequence>
<reference evidence="11" key="1">
    <citation type="submission" date="2021-01" db="EMBL/GenBank/DDBJ databases">
        <authorList>
            <person name="Corre E."/>
            <person name="Pelletier E."/>
            <person name="Niang G."/>
            <person name="Scheremetjew M."/>
            <person name="Finn R."/>
            <person name="Kale V."/>
            <person name="Holt S."/>
            <person name="Cochrane G."/>
            <person name="Meng A."/>
            <person name="Brown T."/>
            <person name="Cohen L."/>
        </authorList>
    </citation>
    <scope>NUCLEOTIDE SEQUENCE</scope>
    <source>
        <strain evidence="11">CCMP 769</strain>
    </source>
</reference>
<dbReference type="CDD" id="cd16669">
    <property type="entry name" value="RING-H2_RNF181"/>
    <property type="match status" value="1"/>
</dbReference>
<evidence type="ECO:0000256" key="2">
    <source>
        <dbReference type="ARBA" id="ARBA00012483"/>
    </source>
</evidence>
<dbReference type="EC" id="2.3.2.27" evidence="2"/>
<evidence type="ECO:0000256" key="6">
    <source>
        <dbReference type="ARBA" id="ARBA00022786"/>
    </source>
</evidence>
<evidence type="ECO:0000313" key="10">
    <source>
        <dbReference type="EMBL" id="CAE0034144.1"/>
    </source>
</evidence>
<dbReference type="GO" id="GO:0016567">
    <property type="term" value="P:protein ubiquitination"/>
    <property type="evidence" value="ECO:0007669"/>
    <property type="project" value="TreeGrafter"/>
</dbReference>
<dbReference type="GO" id="GO:0008270">
    <property type="term" value="F:zinc ion binding"/>
    <property type="evidence" value="ECO:0007669"/>
    <property type="project" value="UniProtKB-KW"/>
</dbReference>
<dbReference type="GO" id="GO:0061630">
    <property type="term" value="F:ubiquitin protein ligase activity"/>
    <property type="evidence" value="ECO:0007669"/>
    <property type="project" value="UniProtKB-EC"/>
</dbReference>
<evidence type="ECO:0000256" key="4">
    <source>
        <dbReference type="ARBA" id="ARBA00022723"/>
    </source>
</evidence>
<dbReference type="Pfam" id="PF13639">
    <property type="entry name" value="zf-RING_2"/>
    <property type="match status" value="1"/>
</dbReference>
<dbReference type="InterPro" id="IPR013083">
    <property type="entry name" value="Znf_RING/FYVE/PHD"/>
</dbReference>
<name>A0A7S2ZAN8_9RHOD</name>
<evidence type="ECO:0000256" key="7">
    <source>
        <dbReference type="ARBA" id="ARBA00022833"/>
    </source>
</evidence>
<evidence type="ECO:0000256" key="3">
    <source>
        <dbReference type="ARBA" id="ARBA00022679"/>
    </source>
</evidence>
<evidence type="ECO:0000259" key="9">
    <source>
        <dbReference type="PROSITE" id="PS50089"/>
    </source>
</evidence>
<accession>A0A7S2ZAN8</accession>
<evidence type="ECO:0000256" key="5">
    <source>
        <dbReference type="ARBA" id="ARBA00022771"/>
    </source>
</evidence>
<dbReference type="AlphaFoldDB" id="A0A7S2ZAN8"/>
<dbReference type="EMBL" id="HBHW01002693">
    <property type="protein sequence ID" value="CAE0034149.1"/>
    <property type="molecule type" value="Transcribed_RNA"/>
</dbReference>
<keyword evidence="6" id="KW-0833">Ubl conjugation pathway</keyword>
<dbReference type="PANTHER" id="PTHR15710">
    <property type="entry name" value="E3 UBIQUITIN-PROTEIN LIGASE PRAJA"/>
    <property type="match status" value="1"/>
</dbReference>
<dbReference type="PANTHER" id="PTHR15710:SF243">
    <property type="entry name" value="E3 UBIQUITIN-PROTEIN LIGASE PRAJA-2 ISOFORM X1"/>
    <property type="match status" value="1"/>
</dbReference>
<evidence type="ECO:0000256" key="8">
    <source>
        <dbReference type="PROSITE-ProRule" id="PRU00175"/>
    </source>
</evidence>
<dbReference type="Gene3D" id="3.30.40.10">
    <property type="entry name" value="Zinc/RING finger domain, C3HC4 (zinc finger)"/>
    <property type="match status" value="1"/>
</dbReference>